<gene>
    <name evidence="1" type="ORF">HPB50_015765</name>
</gene>
<keyword evidence="2" id="KW-1185">Reference proteome</keyword>
<organism evidence="1 2">
    <name type="scientific">Hyalomma asiaticum</name>
    <name type="common">Tick</name>
    <dbReference type="NCBI Taxonomy" id="266040"/>
    <lineage>
        <taxon>Eukaryota</taxon>
        <taxon>Metazoa</taxon>
        <taxon>Ecdysozoa</taxon>
        <taxon>Arthropoda</taxon>
        <taxon>Chelicerata</taxon>
        <taxon>Arachnida</taxon>
        <taxon>Acari</taxon>
        <taxon>Parasitiformes</taxon>
        <taxon>Ixodida</taxon>
        <taxon>Ixodoidea</taxon>
        <taxon>Ixodidae</taxon>
        <taxon>Hyalomminae</taxon>
        <taxon>Hyalomma</taxon>
    </lineage>
</organism>
<reference evidence="1" key="1">
    <citation type="submission" date="2020-05" db="EMBL/GenBank/DDBJ databases">
        <title>Large-scale comparative analyses of tick genomes elucidate their genetic diversity and vector capacities.</title>
        <authorList>
            <person name="Jia N."/>
            <person name="Wang J."/>
            <person name="Shi W."/>
            <person name="Du L."/>
            <person name="Sun Y."/>
            <person name="Zhan W."/>
            <person name="Jiang J."/>
            <person name="Wang Q."/>
            <person name="Zhang B."/>
            <person name="Ji P."/>
            <person name="Sakyi L.B."/>
            <person name="Cui X."/>
            <person name="Yuan T."/>
            <person name="Jiang B."/>
            <person name="Yang W."/>
            <person name="Lam T.T.-Y."/>
            <person name="Chang Q."/>
            <person name="Ding S."/>
            <person name="Wang X."/>
            <person name="Zhu J."/>
            <person name="Ruan X."/>
            <person name="Zhao L."/>
            <person name="Wei J."/>
            <person name="Que T."/>
            <person name="Du C."/>
            <person name="Cheng J."/>
            <person name="Dai P."/>
            <person name="Han X."/>
            <person name="Huang E."/>
            <person name="Gao Y."/>
            <person name="Liu J."/>
            <person name="Shao H."/>
            <person name="Ye R."/>
            <person name="Li L."/>
            <person name="Wei W."/>
            <person name="Wang X."/>
            <person name="Wang C."/>
            <person name="Yang T."/>
            <person name="Huo Q."/>
            <person name="Li W."/>
            <person name="Guo W."/>
            <person name="Chen H."/>
            <person name="Zhou L."/>
            <person name="Ni X."/>
            <person name="Tian J."/>
            <person name="Zhou Y."/>
            <person name="Sheng Y."/>
            <person name="Liu T."/>
            <person name="Pan Y."/>
            <person name="Xia L."/>
            <person name="Li J."/>
            <person name="Zhao F."/>
            <person name="Cao W."/>
        </authorList>
    </citation>
    <scope>NUCLEOTIDE SEQUENCE</scope>
    <source>
        <strain evidence="1">Hyas-2018</strain>
    </source>
</reference>
<comment type="caution">
    <text evidence="1">The sequence shown here is derived from an EMBL/GenBank/DDBJ whole genome shotgun (WGS) entry which is preliminary data.</text>
</comment>
<sequence>MHCRVLWPIGKRDASGRHASVHARASEGSLTLPSHYGPKRVFSPLHRALSSPSSSSPSSPPNTPVLVNAATCTVHLARLLGRFACLFSWLVGDSAVQGAPRREEEQWVLPERAEGSGYRRCAAEASTQICAAAALLVKGLA</sequence>
<name>A0ACB7SZ00_HYAAI</name>
<proteinExistence type="predicted"/>
<evidence type="ECO:0000313" key="1">
    <source>
        <dbReference type="EMBL" id="KAH6939111.1"/>
    </source>
</evidence>
<protein>
    <submittedName>
        <fullName evidence="1">Uncharacterized protein</fullName>
    </submittedName>
</protein>
<dbReference type="Proteomes" id="UP000821845">
    <property type="component" value="Chromosome 2"/>
</dbReference>
<dbReference type="EMBL" id="CM023482">
    <property type="protein sequence ID" value="KAH6939111.1"/>
    <property type="molecule type" value="Genomic_DNA"/>
</dbReference>
<evidence type="ECO:0000313" key="2">
    <source>
        <dbReference type="Proteomes" id="UP000821845"/>
    </source>
</evidence>
<accession>A0ACB7SZ00</accession>